<keyword evidence="20" id="KW-1185">Reference proteome</keyword>
<dbReference type="InterPro" id="IPR055270">
    <property type="entry name" value="Glyco_tran_10_C"/>
</dbReference>
<organism evidence="19 20">
    <name type="scientific">Coregonus suidteri</name>
    <dbReference type="NCBI Taxonomy" id="861788"/>
    <lineage>
        <taxon>Eukaryota</taxon>
        <taxon>Metazoa</taxon>
        <taxon>Chordata</taxon>
        <taxon>Craniata</taxon>
        <taxon>Vertebrata</taxon>
        <taxon>Euteleostomi</taxon>
        <taxon>Actinopterygii</taxon>
        <taxon>Neopterygii</taxon>
        <taxon>Teleostei</taxon>
        <taxon>Protacanthopterygii</taxon>
        <taxon>Salmoniformes</taxon>
        <taxon>Salmonidae</taxon>
        <taxon>Coregoninae</taxon>
        <taxon>Coregonus</taxon>
    </lineage>
</organism>
<evidence type="ECO:0000256" key="7">
    <source>
        <dbReference type="ARBA" id="ARBA00022692"/>
    </source>
</evidence>
<evidence type="ECO:0000256" key="2">
    <source>
        <dbReference type="ARBA" id="ARBA00004922"/>
    </source>
</evidence>
<evidence type="ECO:0000256" key="15">
    <source>
        <dbReference type="ARBA" id="ARBA00049330"/>
    </source>
</evidence>
<keyword evidence="13" id="KW-0325">Glycoprotein</keyword>
<dbReference type="InterPro" id="IPR038577">
    <property type="entry name" value="GT10-like_C_sf"/>
</dbReference>
<dbReference type="EMBL" id="JAGTTL010000020">
    <property type="protein sequence ID" value="KAK6307631.1"/>
    <property type="molecule type" value="Genomic_DNA"/>
</dbReference>
<protein>
    <recommendedName>
        <fullName evidence="16">Fucosyltransferase</fullName>
        <ecNumber evidence="16">2.4.1.-</ecNumber>
    </recommendedName>
</protein>
<evidence type="ECO:0000256" key="5">
    <source>
        <dbReference type="ARBA" id="ARBA00022676"/>
    </source>
</evidence>
<comment type="catalytic activity">
    <reaction evidence="14">
        <text>an N-acetyl-alpha-neuraminyl-(2-&gt;3)-beta-D-galactosyl-(1-&gt;4)-N-acetyl-beta-D-glucosaminyl derivative + GDP-beta-L-fucose = an alpha-Neu5Ac-(2-&gt;3)-beta-D-Gal-(1-&gt;4)-[alpha-L-Fuc-(1-&gt;3)]-beta-D-GlcNAc derivative + GDP + H(+)</text>
        <dbReference type="Rhea" id="RHEA:56076"/>
        <dbReference type="ChEBI" id="CHEBI:15378"/>
        <dbReference type="ChEBI" id="CHEBI:57273"/>
        <dbReference type="ChEBI" id="CHEBI:58189"/>
        <dbReference type="ChEBI" id="CHEBI:136545"/>
        <dbReference type="ChEBI" id="CHEBI:139509"/>
    </reaction>
    <physiologicalReaction direction="left-to-right" evidence="14">
        <dbReference type="Rhea" id="RHEA:56077"/>
    </physiologicalReaction>
</comment>
<keyword evidence="9" id="KW-0735">Signal-anchor</keyword>
<keyword evidence="8" id="KW-0378">Hydrolase</keyword>
<keyword evidence="6 16" id="KW-0808">Transferase</keyword>
<keyword evidence="10 16" id="KW-1133">Transmembrane helix</keyword>
<evidence type="ECO:0000256" key="9">
    <source>
        <dbReference type="ARBA" id="ARBA00022968"/>
    </source>
</evidence>
<comment type="similarity">
    <text evidence="3 16">Belongs to the glycosyltransferase 10 family.</text>
</comment>
<evidence type="ECO:0000256" key="8">
    <source>
        <dbReference type="ARBA" id="ARBA00022801"/>
    </source>
</evidence>
<evidence type="ECO:0000256" key="4">
    <source>
        <dbReference type="ARBA" id="ARBA00009559"/>
    </source>
</evidence>
<evidence type="ECO:0000256" key="11">
    <source>
        <dbReference type="ARBA" id="ARBA00023034"/>
    </source>
</evidence>
<dbReference type="GO" id="GO:0016757">
    <property type="term" value="F:glycosyltransferase activity"/>
    <property type="evidence" value="ECO:0007669"/>
    <property type="project" value="UniProtKB-UniRule"/>
</dbReference>
<evidence type="ECO:0000313" key="20">
    <source>
        <dbReference type="Proteomes" id="UP001356427"/>
    </source>
</evidence>
<dbReference type="FunFam" id="3.20.20.80:FF:000019">
    <property type="entry name" value="glycoprotein endo-alpha-1,2-mannosidase"/>
    <property type="match status" value="1"/>
</dbReference>
<dbReference type="SUPFAM" id="SSF53756">
    <property type="entry name" value="UDP-Glycosyltransferase/glycogen phosphorylase"/>
    <property type="match status" value="1"/>
</dbReference>
<keyword evidence="11 16" id="KW-0333">Golgi apparatus</keyword>
<evidence type="ECO:0000256" key="10">
    <source>
        <dbReference type="ARBA" id="ARBA00022989"/>
    </source>
</evidence>
<dbReference type="CDD" id="cd11574">
    <property type="entry name" value="GH99"/>
    <property type="match status" value="1"/>
</dbReference>
<dbReference type="InterPro" id="IPR026071">
    <property type="entry name" value="Glyco_Hydrolase_99"/>
</dbReference>
<dbReference type="Pfam" id="PF16317">
    <property type="entry name" value="Glyco_hydro_99"/>
    <property type="match status" value="1"/>
</dbReference>
<evidence type="ECO:0000313" key="19">
    <source>
        <dbReference type="EMBL" id="KAK6307631.1"/>
    </source>
</evidence>
<dbReference type="EC" id="2.4.1.-" evidence="16"/>
<keyword evidence="12 16" id="KW-0472">Membrane</keyword>
<dbReference type="GO" id="GO:0004569">
    <property type="term" value="F:glycoprotein endo-alpha-1,2-mannosidase activity"/>
    <property type="evidence" value="ECO:0007669"/>
    <property type="project" value="UniProtKB-EC"/>
</dbReference>
<name>A0AAN8LPI7_9TELE</name>
<dbReference type="PANTHER" id="PTHR13572:SF1">
    <property type="entry name" value="GLYCOPROTEIN ENDO-ALPHA-1,2-MANNOSIDASE"/>
    <property type="match status" value="1"/>
</dbReference>
<comment type="catalytic activity">
    <reaction evidence="15">
        <text>N-{alpha-Glc-(1-&gt;3)-alpha-Man-(1-&gt;2)-alpha-Man-(1-&gt;2)-alpha-Man-(1-&gt;3)-[alpha-Man-(1-&gt;2)-alpha-Man-(1-&gt;3)-[alpha-Man-(1-&gt;2)-alpha-Man-(1-&gt;6)]-alpha-Man-(1-&gt;6)]-beta-Man-(1-&gt;4)-beta-GlcNAc-(1-&gt;4)-beta-GlcNAc}-L-asparaginyl-[protein] + H2O = alpha-D-glucosyl-(1-&gt;3)-D-mannopyranose + N(4)-{alpha-D-Man-(1-&gt;2)-alpha-D-Man-(1-&gt;3)-[alpha-D-Man-(1-&gt;2)-alpha-D-Man-(1-&gt;3)-[alpha-D-Man-(1-&gt;2)-alpha-D-Man-(1-&gt;6)]-alpha-D-Man-(1-&gt;6)]-beta-D-Man-(1-&gt;4)-beta-D-GlaNAc-(1-&gt;4)-beta-D-GlcNAc}-L-asparaginyl-[protein] (N-glucan mannose isomer 8A1,2,3B1,2)</text>
        <dbReference type="Rhea" id="RHEA:54824"/>
        <dbReference type="Rhea" id="RHEA-COMP:14010"/>
        <dbReference type="Rhea" id="RHEA-COMP:14011"/>
        <dbReference type="ChEBI" id="CHEBI:15377"/>
        <dbReference type="ChEBI" id="CHEBI:52996"/>
        <dbReference type="ChEBI" id="CHEBI:59080"/>
        <dbReference type="ChEBI" id="CHEBI:60627"/>
        <dbReference type="EC" id="3.2.1.130"/>
    </reaction>
</comment>
<dbReference type="Proteomes" id="UP001356427">
    <property type="component" value="Unassembled WGS sequence"/>
</dbReference>
<comment type="similarity">
    <text evidence="4">Belongs to the glycosyl hydrolase 99 family.</text>
</comment>
<dbReference type="Pfam" id="PF17039">
    <property type="entry name" value="Glyco_tran_10_N"/>
    <property type="match status" value="1"/>
</dbReference>
<dbReference type="GO" id="GO:0000139">
    <property type="term" value="C:Golgi membrane"/>
    <property type="evidence" value="ECO:0007669"/>
    <property type="project" value="UniProtKB-SubCell"/>
</dbReference>
<feature type="domain" description="Fucosyltransferase C-terminal" evidence="17">
    <location>
        <begin position="511"/>
        <end position="684"/>
    </location>
</feature>
<dbReference type="Gene3D" id="3.40.50.11660">
    <property type="entry name" value="Glycosyl transferase family 10, C-terminal domain"/>
    <property type="match status" value="1"/>
</dbReference>
<evidence type="ECO:0000256" key="13">
    <source>
        <dbReference type="ARBA" id="ARBA00023180"/>
    </source>
</evidence>
<feature type="domain" description="Fucosyltransferase N-terminal" evidence="18">
    <location>
        <begin position="390"/>
        <end position="497"/>
    </location>
</feature>
<evidence type="ECO:0000256" key="3">
    <source>
        <dbReference type="ARBA" id="ARBA00008919"/>
    </source>
</evidence>
<evidence type="ECO:0000259" key="17">
    <source>
        <dbReference type="Pfam" id="PF00852"/>
    </source>
</evidence>
<dbReference type="FunFam" id="3.40.50.11660:FF:000001">
    <property type="entry name" value="alpha-(1,3)-fucosyltransferase 9"/>
    <property type="match status" value="1"/>
</dbReference>
<proteinExistence type="inferred from homology"/>
<evidence type="ECO:0000256" key="14">
    <source>
        <dbReference type="ARBA" id="ARBA00036481"/>
    </source>
</evidence>
<comment type="subcellular location">
    <subcellularLocation>
        <location evidence="1">Golgi apparatus membrane</location>
        <topology evidence="1">Single-pass type II membrane protein</topology>
    </subcellularLocation>
    <subcellularLocation>
        <location evidence="16">Golgi apparatus</location>
        <location evidence="16">Golgi stack membrane</location>
        <topology evidence="16">Single-pass type II membrane protein</topology>
    </subcellularLocation>
</comment>
<gene>
    <name evidence="19" type="ORF">J4Q44_G00227790</name>
</gene>
<evidence type="ECO:0000256" key="6">
    <source>
        <dbReference type="ARBA" id="ARBA00022679"/>
    </source>
</evidence>
<sequence>MLSNIDSVVTEAALTKTNDTHSERVKNIEAALRQFPAPNYNIHAFYYTWYGNTQFDGKYIHWDHPLLPHWDSKVAAGYPRGRHSPPDDIGANFYPALGAYSSRDPSVIEAHMKQLRAAAIGVLAVSWYPPGMKDENGEPTDDIVPLILELAHTYHVKVAFHIEPYKGRDETSMFNNVKYIIEKYGEHPAFYRHRTNTGKFLPLFYVYDSYLLNSEQWAKLLKHTESSSIRDTPYDGIFIALLVEDKHKRDIVTAGFDGVYTYFATNGFSYGSTHRNWESIKTFCDDNNLLFIPSVGPGYIDTSIRPWNFQNTRNRINGNTKSNLPGQSMPSAPFHRILRPLLLGTFLLGCFVTLFLMYFKPSTSWLSGPVESTASTLRVKNLFSTKSDKNLTTVLVWLWPFGQTYDLGVCSSLFNIEGCFITADRNLYNKSDGVVIHHRDICTDLSNLPPLQRPSFQKWIWMNLESPSHSSQLPGIEHLFNLTLNYRQDADIEVPYGSIVTAKGDEDFVPPSKSKLICWIVSNWNPDHVRVKYYNELYKHIEVRAYGQAFGEYIADQDYFPTIASCKFYLAFENSIHKDYITEKLYNPLSVGTVPVVLGPPRQNYENFVQGDAFIHVDDFTSPKELADYLLLLDKNEEMYLRYFDWRRHFKVKKAYFWAEHTCLACDYLRRHKEYKAFNNLDKWYWGGMP</sequence>
<evidence type="ECO:0000256" key="16">
    <source>
        <dbReference type="RuleBase" id="RU003832"/>
    </source>
</evidence>
<dbReference type="AlphaFoldDB" id="A0AAN8LPI7"/>
<keyword evidence="5 16" id="KW-0328">Glycosyltransferase</keyword>
<dbReference type="InterPro" id="IPR031481">
    <property type="entry name" value="Glyco_tran_10_N"/>
</dbReference>
<evidence type="ECO:0000256" key="12">
    <source>
        <dbReference type="ARBA" id="ARBA00023136"/>
    </source>
</evidence>
<evidence type="ECO:0000256" key="1">
    <source>
        <dbReference type="ARBA" id="ARBA00004323"/>
    </source>
</evidence>
<feature type="transmembrane region" description="Helical" evidence="16">
    <location>
        <begin position="337"/>
        <end position="359"/>
    </location>
</feature>
<dbReference type="PANTHER" id="PTHR13572">
    <property type="entry name" value="ENDO-ALPHA-1,2-MANNOSIDASE"/>
    <property type="match status" value="1"/>
</dbReference>
<keyword evidence="7 16" id="KW-0812">Transmembrane</keyword>
<accession>A0AAN8LPI7</accession>
<dbReference type="GO" id="GO:0032580">
    <property type="term" value="C:Golgi cisterna membrane"/>
    <property type="evidence" value="ECO:0007669"/>
    <property type="project" value="UniProtKB-SubCell"/>
</dbReference>
<evidence type="ECO:0000259" key="18">
    <source>
        <dbReference type="Pfam" id="PF17039"/>
    </source>
</evidence>
<reference evidence="19 20" key="1">
    <citation type="submission" date="2021-04" db="EMBL/GenBank/DDBJ databases">
        <authorList>
            <person name="De Guttry C."/>
            <person name="Zahm M."/>
            <person name="Klopp C."/>
            <person name="Cabau C."/>
            <person name="Louis A."/>
            <person name="Berthelot C."/>
            <person name="Parey E."/>
            <person name="Roest Crollius H."/>
            <person name="Montfort J."/>
            <person name="Robinson-Rechavi M."/>
            <person name="Bucao C."/>
            <person name="Bouchez O."/>
            <person name="Gislard M."/>
            <person name="Lluch J."/>
            <person name="Milhes M."/>
            <person name="Lampietro C."/>
            <person name="Lopez Roques C."/>
            <person name="Donnadieu C."/>
            <person name="Braasch I."/>
            <person name="Desvignes T."/>
            <person name="Postlethwait J."/>
            <person name="Bobe J."/>
            <person name="Wedekind C."/>
            <person name="Guiguen Y."/>
        </authorList>
    </citation>
    <scope>NUCLEOTIDE SEQUENCE [LARGE SCALE GENOMIC DNA]</scope>
    <source>
        <strain evidence="19">Cs_M1</strain>
        <tissue evidence="19">Blood</tissue>
    </source>
</reference>
<comment type="caution">
    <text evidence="19">The sequence shown here is derived from an EMBL/GenBank/DDBJ whole genome shotgun (WGS) entry which is preliminary data.</text>
</comment>
<comment type="pathway">
    <text evidence="2">Protein modification; protein glycosylation.</text>
</comment>
<dbReference type="Gene3D" id="3.20.20.80">
    <property type="entry name" value="Glycosidases"/>
    <property type="match status" value="1"/>
</dbReference>
<dbReference type="Pfam" id="PF00852">
    <property type="entry name" value="Glyco_transf_10"/>
    <property type="match status" value="1"/>
</dbReference>